<dbReference type="Proteomes" id="UP001234297">
    <property type="component" value="Chromosome 12"/>
</dbReference>
<protein>
    <submittedName>
        <fullName evidence="1">Uncharacterized protein</fullName>
    </submittedName>
</protein>
<accession>A0ACC2K6Q5</accession>
<organism evidence="1 2">
    <name type="scientific">Persea americana</name>
    <name type="common">Avocado</name>
    <dbReference type="NCBI Taxonomy" id="3435"/>
    <lineage>
        <taxon>Eukaryota</taxon>
        <taxon>Viridiplantae</taxon>
        <taxon>Streptophyta</taxon>
        <taxon>Embryophyta</taxon>
        <taxon>Tracheophyta</taxon>
        <taxon>Spermatophyta</taxon>
        <taxon>Magnoliopsida</taxon>
        <taxon>Magnoliidae</taxon>
        <taxon>Laurales</taxon>
        <taxon>Lauraceae</taxon>
        <taxon>Persea</taxon>
    </lineage>
</organism>
<gene>
    <name evidence="1" type="ORF">MRB53_036158</name>
</gene>
<sequence length="96" mass="11242">MNVIFRWLRQRTRVDLVLGMAAVEEERILSLDRAHKQCETKPIKMTTTMRTTKSMMVSESDQREIEMNRFIYASGTKRSVELRGTMADISKRSNED</sequence>
<evidence type="ECO:0000313" key="1">
    <source>
        <dbReference type="EMBL" id="KAJ8616786.1"/>
    </source>
</evidence>
<keyword evidence="2" id="KW-1185">Reference proteome</keyword>
<evidence type="ECO:0000313" key="2">
    <source>
        <dbReference type="Proteomes" id="UP001234297"/>
    </source>
</evidence>
<dbReference type="EMBL" id="CM056820">
    <property type="protein sequence ID" value="KAJ8616786.1"/>
    <property type="molecule type" value="Genomic_DNA"/>
</dbReference>
<comment type="caution">
    <text evidence="1">The sequence shown here is derived from an EMBL/GenBank/DDBJ whole genome shotgun (WGS) entry which is preliminary data.</text>
</comment>
<proteinExistence type="predicted"/>
<reference evidence="1 2" key="1">
    <citation type="journal article" date="2022" name="Hortic Res">
        <title>A haplotype resolved chromosomal level avocado genome allows analysis of novel avocado genes.</title>
        <authorList>
            <person name="Nath O."/>
            <person name="Fletcher S.J."/>
            <person name="Hayward A."/>
            <person name="Shaw L.M."/>
            <person name="Masouleh A.K."/>
            <person name="Furtado A."/>
            <person name="Henry R.J."/>
            <person name="Mitter N."/>
        </authorList>
    </citation>
    <scope>NUCLEOTIDE SEQUENCE [LARGE SCALE GENOMIC DNA]</scope>
    <source>
        <strain evidence="2">cv. Hass</strain>
    </source>
</reference>
<name>A0ACC2K6Q5_PERAE</name>